<dbReference type="STRING" id="1504633.A0A2T7C0R0"/>
<organism evidence="1 2">
    <name type="scientific">Panicum hallii var. hallii</name>
    <dbReference type="NCBI Taxonomy" id="1504633"/>
    <lineage>
        <taxon>Eukaryota</taxon>
        <taxon>Viridiplantae</taxon>
        <taxon>Streptophyta</taxon>
        <taxon>Embryophyta</taxon>
        <taxon>Tracheophyta</taxon>
        <taxon>Spermatophyta</taxon>
        <taxon>Magnoliopsida</taxon>
        <taxon>Liliopsida</taxon>
        <taxon>Poales</taxon>
        <taxon>Poaceae</taxon>
        <taxon>PACMAD clade</taxon>
        <taxon>Panicoideae</taxon>
        <taxon>Panicodae</taxon>
        <taxon>Paniceae</taxon>
        <taxon>Panicinae</taxon>
        <taxon>Panicum</taxon>
        <taxon>Panicum sect. Panicum</taxon>
    </lineage>
</organism>
<proteinExistence type="predicted"/>
<dbReference type="OrthoDB" id="203440at2759"/>
<reference evidence="1 2" key="1">
    <citation type="submission" date="2018-04" db="EMBL/GenBank/DDBJ databases">
        <title>WGS assembly of Panicum hallii var. hallii HAL2.</title>
        <authorList>
            <person name="Lovell J."/>
            <person name="Jenkins J."/>
            <person name="Lowry D."/>
            <person name="Mamidi S."/>
            <person name="Sreedasyam A."/>
            <person name="Weng X."/>
            <person name="Barry K."/>
            <person name="Bonette J."/>
            <person name="Campitelli B."/>
            <person name="Daum C."/>
            <person name="Gordon S."/>
            <person name="Gould B."/>
            <person name="Lipzen A."/>
            <person name="MacQueen A."/>
            <person name="Palacio-Mejia J."/>
            <person name="Plott C."/>
            <person name="Shakirov E."/>
            <person name="Shu S."/>
            <person name="Yoshinaga Y."/>
            <person name="Zane M."/>
            <person name="Rokhsar D."/>
            <person name="Grimwood J."/>
            <person name="Schmutz J."/>
            <person name="Juenger T."/>
        </authorList>
    </citation>
    <scope>NUCLEOTIDE SEQUENCE [LARGE SCALE GENOMIC DNA]</scope>
    <source>
        <strain evidence="2">cv. HAL2</strain>
    </source>
</reference>
<name>A0A2T7C0R0_9POAL</name>
<gene>
    <name evidence="1" type="ORF">GQ55_9G077600</name>
</gene>
<keyword evidence="2" id="KW-1185">Reference proteome</keyword>
<dbReference type="EMBL" id="CM009757">
    <property type="protein sequence ID" value="PUZ36938.1"/>
    <property type="molecule type" value="Genomic_DNA"/>
</dbReference>
<dbReference type="Proteomes" id="UP000244336">
    <property type="component" value="Chromosome 9"/>
</dbReference>
<dbReference type="AlphaFoldDB" id="A0A2T7C0R0"/>
<protein>
    <submittedName>
        <fullName evidence="1">Uncharacterized protein</fullName>
    </submittedName>
</protein>
<dbReference type="Gramene" id="PUZ36938">
    <property type="protein sequence ID" value="PUZ36938"/>
    <property type="gene ID" value="GQ55_9G077600"/>
</dbReference>
<evidence type="ECO:0000313" key="2">
    <source>
        <dbReference type="Proteomes" id="UP000244336"/>
    </source>
</evidence>
<accession>A0A2T7C0R0</accession>
<evidence type="ECO:0000313" key="1">
    <source>
        <dbReference type="EMBL" id="PUZ36938.1"/>
    </source>
</evidence>
<sequence length="84" mass="9879">MPGRMDDEDKQDSMARENPYIKDIIDAAANRPEEWKETLVYEIRDFMEFLKYIGAREEQEKHEEELFTVAPVTKHYKHSGCGNG</sequence>